<dbReference type="InterPro" id="IPR032705">
    <property type="entry name" value="ORC4_C"/>
</dbReference>
<keyword evidence="4" id="KW-0235">DNA replication</keyword>
<dbReference type="Gene3D" id="3.40.50.300">
    <property type="entry name" value="P-loop containing nucleotide triphosphate hydrolases"/>
    <property type="match status" value="1"/>
</dbReference>
<keyword evidence="6" id="KW-0539">Nucleus</keyword>
<name>A0A1E4TXB9_PACTA</name>
<evidence type="ECO:0000256" key="6">
    <source>
        <dbReference type="ARBA" id="ARBA00023242"/>
    </source>
</evidence>
<sequence>MNSLKSSLVGSDIIETRVSDSPIRRSSRVIKSVSPSPVNQRKNNQKPLITESPSKKKINSKNISSAKNHNGKLISTVSNNSKSPVSQLKRKPIRVFNGAKQNSKLFEDTQTLDSQDIDDIILNSSPTKKNRLSSSSSLSSSRIVQDDLSRNEKKIFFKKDKFLTKVLLSSENFKKFVPPSELDVESLKNSILPRLLGQAPPLELYGLEDHYQQIHRLIQNSITNHEGNSLLLIGPSGCGKSTTINKVIDELTAKYPKQFITVRLSGSIQTDEKQAIKSIAQQIDSAVNKKNATFDDRNINRTMKSLLKVLDYSDLHDFQQSYKDLSDDEIDGNDSSRRSNMAIVFIIEDFHKFTEYKRQSLLYNLFDLSQNSTTPISVIGITTNITAREMLEKRVKSRFSQKLMMFNKPLIVDDFIEQFLQNILTDPDELGNSLYAEIFNAYMIKLCKDKDSDLHKKLVSNFYTIKNFKDLLSLSTVPVSLLNSDNPFPNFEYILTENQEQLQDQQEDSYNAELKRKILSLSDLELTILLACARLVLKIDANIVNFHMAYEEYYKSMKILQEERYSSMTNFETSTGVIANLKIWSRDLTKKAWETLLKTGLIVEASSNGLTNHDDTRKGNQNQVFNSYSVVVSLEELKKCMSPQNTLYNLTKL</sequence>
<proteinExistence type="inferred from homology"/>
<dbReference type="OrthoDB" id="343623at2759"/>
<dbReference type="InterPro" id="IPR041664">
    <property type="entry name" value="AAA_16"/>
</dbReference>
<dbReference type="SUPFAM" id="SSF52540">
    <property type="entry name" value="P-loop containing nucleoside triphosphate hydrolases"/>
    <property type="match status" value="1"/>
</dbReference>
<evidence type="ECO:0000256" key="4">
    <source>
        <dbReference type="ARBA" id="ARBA00022705"/>
    </source>
</evidence>
<dbReference type="Pfam" id="PF14629">
    <property type="entry name" value="ORC4_C"/>
    <property type="match status" value="1"/>
</dbReference>
<evidence type="ECO:0000313" key="10">
    <source>
        <dbReference type="Proteomes" id="UP000094236"/>
    </source>
</evidence>
<dbReference type="AlphaFoldDB" id="A0A1E4TXB9"/>
<gene>
    <name evidence="9" type="ORF">PACTADRAFT_49732</name>
</gene>
<dbReference type="GO" id="GO:0006270">
    <property type="term" value="P:DNA replication initiation"/>
    <property type="evidence" value="ECO:0007669"/>
    <property type="project" value="TreeGrafter"/>
</dbReference>
<accession>A0A1E4TXB9</accession>
<feature type="domain" description="AAA+ ATPase" evidence="8">
    <location>
        <begin position="226"/>
        <end position="410"/>
    </location>
</feature>
<feature type="region of interest" description="Disordered" evidence="7">
    <location>
        <begin position="24"/>
        <end position="94"/>
    </location>
</feature>
<dbReference type="PANTHER" id="PTHR12087:SF0">
    <property type="entry name" value="ORIGIN RECOGNITION COMPLEX SUBUNIT 4"/>
    <property type="match status" value="1"/>
</dbReference>
<dbReference type="FunFam" id="3.40.50.300:FF:001499">
    <property type="entry name" value="Origin recognition complex subunit 4, putative"/>
    <property type="match status" value="1"/>
</dbReference>
<dbReference type="GO" id="GO:0005664">
    <property type="term" value="C:nuclear origin of replication recognition complex"/>
    <property type="evidence" value="ECO:0007669"/>
    <property type="project" value="TreeGrafter"/>
</dbReference>
<evidence type="ECO:0000256" key="5">
    <source>
        <dbReference type="ARBA" id="ARBA00023125"/>
    </source>
</evidence>
<dbReference type="InterPro" id="IPR003593">
    <property type="entry name" value="AAA+_ATPase"/>
</dbReference>
<evidence type="ECO:0000256" key="7">
    <source>
        <dbReference type="SAM" id="MobiDB-lite"/>
    </source>
</evidence>
<dbReference type="SMART" id="SM00382">
    <property type="entry name" value="AAA"/>
    <property type="match status" value="1"/>
</dbReference>
<dbReference type="STRING" id="669874.A0A1E4TXB9"/>
<comment type="subcellular location">
    <subcellularLocation>
        <location evidence="1">Nucleus</location>
    </subcellularLocation>
</comment>
<dbReference type="Pfam" id="PF13191">
    <property type="entry name" value="AAA_16"/>
    <property type="match status" value="1"/>
</dbReference>
<organism evidence="9 10">
    <name type="scientific">Pachysolen tannophilus NRRL Y-2460</name>
    <dbReference type="NCBI Taxonomy" id="669874"/>
    <lineage>
        <taxon>Eukaryota</taxon>
        <taxon>Fungi</taxon>
        <taxon>Dikarya</taxon>
        <taxon>Ascomycota</taxon>
        <taxon>Saccharomycotina</taxon>
        <taxon>Pichiomycetes</taxon>
        <taxon>Pachysolenaceae</taxon>
        <taxon>Pachysolen</taxon>
    </lineage>
</organism>
<evidence type="ECO:0000313" key="9">
    <source>
        <dbReference type="EMBL" id="ODV96374.1"/>
    </source>
</evidence>
<dbReference type="GO" id="GO:0003688">
    <property type="term" value="F:DNA replication origin binding"/>
    <property type="evidence" value="ECO:0007669"/>
    <property type="project" value="TreeGrafter"/>
</dbReference>
<dbReference type="Proteomes" id="UP000094236">
    <property type="component" value="Unassembled WGS sequence"/>
</dbReference>
<dbReference type="EMBL" id="KV454013">
    <property type="protein sequence ID" value="ODV96374.1"/>
    <property type="molecule type" value="Genomic_DNA"/>
</dbReference>
<feature type="compositionally biased region" description="Polar residues" evidence="7">
    <location>
        <begin position="73"/>
        <end position="86"/>
    </location>
</feature>
<dbReference type="InterPro" id="IPR027417">
    <property type="entry name" value="P-loop_NTPase"/>
</dbReference>
<keyword evidence="10" id="KW-1185">Reference proteome</keyword>
<dbReference type="PANTHER" id="PTHR12087">
    <property type="entry name" value="ORIGIN RECOGNITION COMPLEX SUBUNIT 4"/>
    <property type="match status" value="1"/>
</dbReference>
<evidence type="ECO:0000256" key="1">
    <source>
        <dbReference type="ARBA" id="ARBA00004123"/>
    </source>
</evidence>
<evidence type="ECO:0000256" key="3">
    <source>
        <dbReference type="ARBA" id="ARBA00019083"/>
    </source>
</evidence>
<comment type="similarity">
    <text evidence="2">Belongs to the ORC4 family.</text>
</comment>
<evidence type="ECO:0000256" key="2">
    <source>
        <dbReference type="ARBA" id="ARBA00005334"/>
    </source>
</evidence>
<reference evidence="10" key="1">
    <citation type="submission" date="2016-05" db="EMBL/GenBank/DDBJ databases">
        <title>Comparative genomics of biotechnologically important yeasts.</title>
        <authorList>
            <consortium name="DOE Joint Genome Institute"/>
            <person name="Riley R."/>
            <person name="Haridas S."/>
            <person name="Wolfe K.H."/>
            <person name="Lopes M.R."/>
            <person name="Hittinger C.T."/>
            <person name="Goker M."/>
            <person name="Salamov A."/>
            <person name="Wisecaver J."/>
            <person name="Long T.M."/>
            <person name="Aerts A.L."/>
            <person name="Barry K."/>
            <person name="Choi C."/>
            <person name="Clum A."/>
            <person name="Coughlan A.Y."/>
            <person name="Deshpande S."/>
            <person name="Douglass A.P."/>
            <person name="Hanson S.J."/>
            <person name="Klenk H.-P."/>
            <person name="Labutti K."/>
            <person name="Lapidus A."/>
            <person name="Lindquist E."/>
            <person name="Lipzen A."/>
            <person name="Meier-Kolthoff J.P."/>
            <person name="Ohm R.A."/>
            <person name="Otillar R.P."/>
            <person name="Pangilinan J."/>
            <person name="Peng Y."/>
            <person name="Rokas A."/>
            <person name="Rosa C.A."/>
            <person name="Scheuner C."/>
            <person name="Sibirny A.A."/>
            <person name="Slot J.C."/>
            <person name="Stielow J.B."/>
            <person name="Sun H."/>
            <person name="Kurtzman C.P."/>
            <person name="Blackwell M."/>
            <person name="Grigoriev I.V."/>
            <person name="Jeffries T.W."/>
        </authorList>
    </citation>
    <scope>NUCLEOTIDE SEQUENCE [LARGE SCALE GENOMIC DNA]</scope>
    <source>
        <strain evidence="10">NRRL Y-2460</strain>
    </source>
</reference>
<dbReference type="InterPro" id="IPR016527">
    <property type="entry name" value="ORC4"/>
</dbReference>
<feature type="compositionally biased region" description="Low complexity" evidence="7">
    <location>
        <begin position="29"/>
        <end position="38"/>
    </location>
</feature>
<protein>
    <recommendedName>
        <fullName evidence="3">Origin recognition complex subunit 4</fullName>
    </recommendedName>
</protein>
<keyword evidence="5" id="KW-0238">DNA-binding</keyword>
<evidence type="ECO:0000259" key="8">
    <source>
        <dbReference type="SMART" id="SM00382"/>
    </source>
</evidence>